<dbReference type="Proteomes" id="UP000789508">
    <property type="component" value="Unassembled WGS sequence"/>
</dbReference>
<feature type="transmembrane region" description="Helical" evidence="1">
    <location>
        <begin position="69"/>
        <end position="88"/>
    </location>
</feature>
<keyword evidence="1" id="KW-1133">Transmembrane helix</keyword>
<accession>A0A9N9AWZ5</accession>
<name>A0A9N9AWZ5_9GLOM</name>
<dbReference type="EMBL" id="CAJVPS010001620">
    <property type="protein sequence ID" value="CAG8545189.1"/>
    <property type="molecule type" value="Genomic_DNA"/>
</dbReference>
<sequence length="245" mass="28025">MTDRDLNSNDRDNLENFIGTVLVEPHVDWQLLIKNGSTTNKWLENGAYTGICQKEYVIYQIRDGLAPVFSFYYILSEGIFYIKLFSTLKNIHASEASNNNILRSRTYQTILFTLDLSILLAMSIYRMFYLTSNVPSYVYAELFSSALTNSIPPRNQGSTAHCDLNKKPSIIGGINTDQKNDIVSDDDKLNNDHNRKNLISALRTTARKFIARERRNAKEKSRVSFQEFLLSTTSSLCTCSRRPHL</sequence>
<comment type="caution">
    <text evidence="2">The sequence shown here is derived from an EMBL/GenBank/DDBJ whole genome shotgun (WGS) entry which is preliminary data.</text>
</comment>
<organism evidence="2 3">
    <name type="scientific">Ambispora leptoticha</name>
    <dbReference type="NCBI Taxonomy" id="144679"/>
    <lineage>
        <taxon>Eukaryota</taxon>
        <taxon>Fungi</taxon>
        <taxon>Fungi incertae sedis</taxon>
        <taxon>Mucoromycota</taxon>
        <taxon>Glomeromycotina</taxon>
        <taxon>Glomeromycetes</taxon>
        <taxon>Archaeosporales</taxon>
        <taxon>Ambisporaceae</taxon>
        <taxon>Ambispora</taxon>
    </lineage>
</organism>
<feature type="transmembrane region" description="Helical" evidence="1">
    <location>
        <begin position="109"/>
        <end position="128"/>
    </location>
</feature>
<gene>
    <name evidence="2" type="ORF">ALEPTO_LOCUS5606</name>
</gene>
<evidence type="ECO:0000256" key="1">
    <source>
        <dbReference type="SAM" id="Phobius"/>
    </source>
</evidence>
<proteinExistence type="predicted"/>
<evidence type="ECO:0000313" key="3">
    <source>
        <dbReference type="Proteomes" id="UP000789508"/>
    </source>
</evidence>
<keyword evidence="1" id="KW-0472">Membrane</keyword>
<protein>
    <submittedName>
        <fullName evidence="2">12398_t:CDS:1</fullName>
    </submittedName>
</protein>
<reference evidence="2" key="1">
    <citation type="submission" date="2021-06" db="EMBL/GenBank/DDBJ databases">
        <authorList>
            <person name="Kallberg Y."/>
            <person name="Tangrot J."/>
            <person name="Rosling A."/>
        </authorList>
    </citation>
    <scope>NUCLEOTIDE SEQUENCE</scope>
    <source>
        <strain evidence="2">FL130A</strain>
    </source>
</reference>
<dbReference type="AlphaFoldDB" id="A0A9N9AWZ5"/>
<keyword evidence="3" id="KW-1185">Reference proteome</keyword>
<dbReference type="OrthoDB" id="2334596at2759"/>
<evidence type="ECO:0000313" key="2">
    <source>
        <dbReference type="EMBL" id="CAG8545189.1"/>
    </source>
</evidence>
<keyword evidence="1" id="KW-0812">Transmembrane</keyword>